<gene>
    <name evidence="3" type="ORF">L484_026355</name>
</gene>
<protein>
    <recommendedName>
        <fullName evidence="2">ELP1 first N-terminal beta-propeller domain-containing protein</fullName>
    </recommendedName>
</protein>
<dbReference type="PANTHER" id="PTHR12747:SF0">
    <property type="entry name" value="ELONGATOR COMPLEX PROTEIN 1"/>
    <property type="match status" value="1"/>
</dbReference>
<evidence type="ECO:0000259" key="2">
    <source>
        <dbReference type="Pfam" id="PF04762"/>
    </source>
</evidence>
<proteinExistence type="predicted"/>
<dbReference type="STRING" id="981085.W9R8G1"/>
<dbReference type="GO" id="GO:0033588">
    <property type="term" value="C:elongator holoenzyme complex"/>
    <property type="evidence" value="ECO:0007669"/>
    <property type="project" value="InterPro"/>
</dbReference>
<dbReference type="InterPro" id="IPR006849">
    <property type="entry name" value="Elp1"/>
</dbReference>
<dbReference type="GO" id="GO:0002926">
    <property type="term" value="P:tRNA wobble base 5-methoxycarbonylmethyl-2-thiouridinylation"/>
    <property type="evidence" value="ECO:0007669"/>
    <property type="project" value="TreeGrafter"/>
</dbReference>
<dbReference type="GO" id="GO:0000049">
    <property type="term" value="F:tRNA binding"/>
    <property type="evidence" value="ECO:0007669"/>
    <property type="project" value="TreeGrafter"/>
</dbReference>
<organism evidence="3 4">
    <name type="scientific">Morus notabilis</name>
    <dbReference type="NCBI Taxonomy" id="981085"/>
    <lineage>
        <taxon>Eukaryota</taxon>
        <taxon>Viridiplantae</taxon>
        <taxon>Streptophyta</taxon>
        <taxon>Embryophyta</taxon>
        <taxon>Tracheophyta</taxon>
        <taxon>Spermatophyta</taxon>
        <taxon>Magnoliopsida</taxon>
        <taxon>eudicotyledons</taxon>
        <taxon>Gunneridae</taxon>
        <taxon>Pentapetalae</taxon>
        <taxon>rosids</taxon>
        <taxon>fabids</taxon>
        <taxon>Rosales</taxon>
        <taxon>Moraceae</taxon>
        <taxon>Moreae</taxon>
        <taxon>Morus</taxon>
    </lineage>
</organism>
<dbReference type="Proteomes" id="UP000030645">
    <property type="component" value="Unassembled WGS sequence"/>
</dbReference>
<reference evidence="4" key="1">
    <citation type="submission" date="2013-01" db="EMBL/GenBank/DDBJ databases">
        <title>Draft Genome Sequence of a Mulberry Tree, Morus notabilis C.K. Schneid.</title>
        <authorList>
            <person name="He N."/>
            <person name="Zhao S."/>
        </authorList>
    </citation>
    <scope>NUCLEOTIDE SEQUENCE</scope>
</reference>
<dbReference type="GO" id="GO:0005829">
    <property type="term" value="C:cytosol"/>
    <property type="evidence" value="ECO:0007669"/>
    <property type="project" value="TreeGrafter"/>
</dbReference>
<evidence type="ECO:0000313" key="4">
    <source>
        <dbReference type="Proteomes" id="UP000030645"/>
    </source>
</evidence>
<dbReference type="AlphaFoldDB" id="W9R8G1"/>
<sequence>MNNLKLFSEVSQYVHLQSKDEVLTFSALDVERNRLFLASSANFVYTAHLSSFQNEGAWRRTSLLAEVDYIDLEVWDYIVSFDYVMEKEALLLGTHSGLMLLHNVDGKITKVVGQVEGGVRCISPSPDGDLLCIVTGFEQMLVMTHDWDLLYETSLSDLPDGVDKRRNLSNIIKSKRNWEQGGRVILHDQNKRRDKQNKPNQKQSQAGELKM</sequence>
<dbReference type="UniPathway" id="UPA00988"/>
<feature type="compositionally biased region" description="Polar residues" evidence="1">
    <location>
        <begin position="198"/>
        <end position="211"/>
    </location>
</feature>
<dbReference type="InterPro" id="IPR035516">
    <property type="entry name" value="Gyrase/topoIV_suA_C"/>
</dbReference>
<dbReference type="eggNOG" id="KOG1920">
    <property type="taxonomic scope" value="Eukaryota"/>
</dbReference>
<keyword evidence="4" id="KW-1185">Reference proteome</keyword>
<feature type="region of interest" description="Disordered" evidence="1">
    <location>
        <begin position="183"/>
        <end position="211"/>
    </location>
</feature>
<dbReference type="Gene3D" id="2.120.10.90">
    <property type="entry name" value="DNA gyrase/topoisomerase IV, subunit A, C-terminal"/>
    <property type="match status" value="1"/>
</dbReference>
<dbReference type="EMBL" id="KE344356">
    <property type="protein sequence ID" value="EXB58154.1"/>
    <property type="molecule type" value="Genomic_DNA"/>
</dbReference>
<dbReference type="InterPro" id="IPR056164">
    <property type="entry name" value="Beta-prop_ELP1_1st"/>
</dbReference>
<evidence type="ECO:0000256" key="1">
    <source>
        <dbReference type="SAM" id="MobiDB-lite"/>
    </source>
</evidence>
<evidence type="ECO:0000313" key="3">
    <source>
        <dbReference type="EMBL" id="EXB58154.1"/>
    </source>
</evidence>
<dbReference type="PANTHER" id="PTHR12747">
    <property type="entry name" value="ELONGATOR COMPLEX PROTEIN 1"/>
    <property type="match status" value="1"/>
</dbReference>
<name>W9R8G1_9ROSA</name>
<accession>W9R8G1</accession>
<feature type="domain" description="ELP1 first N-terminal beta-propeller" evidence="2">
    <location>
        <begin position="1"/>
        <end position="158"/>
    </location>
</feature>
<dbReference type="Pfam" id="PF04762">
    <property type="entry name" value="Beta-prop_ELP1_1st"/>
    <property type="match status" value="1"/>
</dbReference>